<dbReference type="EMBL" id="QTSX02002148">
    <property type="protein sequence ID" value="KAJ9078436.1"/>
    <property type="molecule type" value="Genomic_DNA"/>
</dbReference>
<reference evidence="1" key="1">
    <citation type="submission" date="2022-04" db="EMBL/GenBank/DDBJ databases">
        <title>Genome of the entomopathogenic fungus Entomophthora muscae.</title>
        <authorList>
            <person name="Elya C."/>
            <person name="Lovett B.R."/>
            <person name="Lee E."/>
            <person name="Macias A.M."/>
            <person name="Hajek A.E."/>
            <person name="De Bivort B.L."/>
            <person name="Kasson M.T."/>
            <person name="De Fine Licht H.H."/>
            <person name="Stajich J.E."/>
        </authorList>
    </citation>
    <scope>NUCLEOTIDE SEQUENCE</scope>
    <source>
        <strain evidence="1">Berkeley</strain>
    </source>
</reference>
<accession>A0ACC2TVD1</accession>
<keyword evidence="2" id="KW-1185">Reference proteome</keyword>
<protein>
    <submittedName>
        <fullName evidence="1">Uncharacterized protein</fullName>
    </submittedName>
</protein>
<proteinExistence type="predicted"/>
<comment type="caution">
    <text evidence="1">The sequence shown here is derived from an EMBL/GenBank/DDBJ whole genome shotgun (WGS) entry which is preliminary data.</text>
</comment>
<gene>
    <name evidence="1" type="ORF">DSO57_1006563</name>
</gene>
<sequence>MCAWIYSLGFVINGVQLVIGLSWYTLALLDVVRNIHDIYSWLLNKLSLAATKQTSAVTEQTSATNVQTSAIIKQIHTATCGSPPQPRVHLLSTCRQPLPQKTSTATAQAPAATSQKPVTTKPSPAATKQTSAANTQTLTTIKQMPIATAQALNTLTSPTCKPSSNQAPMGQPATCQPLPSHASRPVPIHFFRK</sequence>
<organism evidence="1 2">
    <name type="scientific">Entomophthora muscae</name>
    <dbReference type="NCBI Taxonomy" id="34485"/>
    <lineage>
        <taxon>Eukaryota</taxon>
        <taxon>Fungi</taxon>
        <taxon>Fungi incertae sedis</taxon>
        <taxon>Zoopagomycota</taxon>
        <taxon>Entomophthoromycotina</taxon>
        <taxon>Entomophthoromycetes</taxon>
        <taxon>Entomophthorales</taxon>
        <taxon>Entomophthoraceae</taxon>
        <taxon>Entomophthora</taxon>
    </lineage>
</organism>
<name>A0ACC2TVD1_9FUNG</name>
<evidence type="ECO:0000313" key="2">
    <source>
        <dbReference type="Proteomes" id="UP001165960"/>
    </source>
</evidence>
<evidence type="ECO:0000313" key="1">
    <source>
        <dbReference type="EMBL" id="KAJ9078436.1"/>
    </source>
</evidence>
<dbReference type="Proteomes" id="UP001165960">
    <property type="component" value="Unassembled WGS sequence"/>
</dbReference>